<accession>X1E6A4</accession>
<gene>
    <name evidence="1" type="ORF">S01H4_46148</name>
</gene>
<dbReference type="AlphaFoldDB" id="X1E6A4"/>
<reference evidence="1" key="1">
    <citation type="journal article" date="2014" name="Front. Microbiol.">
        <title>High frequency of phylogenetically diverse reductive dehalogenase-homologous genes in deep subseafloor sedimentary metagenomes.</title>
        <authorList>
            <person name="Kawai M."/>
            <person name="Futagami T."/>
            <person name="Toyoda A."/>
            <person name="Takaki Y."/>
            <person name="Nishi S."/>
            <person name="Hori S."/>
            <person name="Arai W."/>
            <person name="Tsubouchi T."/>
            <person name="Morono Y."/>
            <person name="Uchiyama I."/>
            <person name="Ito T."/>
            <person name="Fujiyama A."/>
            <person name="Inagaki F."/>
            <person name="Takami H."/>
        </authorList>
    </citation>
    <scope>NUCLEOTIDE SEQUENCE</scope>
    <source>
        <strain evidence="1">Expedition CK06-06</strain>
    </source>
</reference>
<proteinExistence type="predicted"/>
<dbReference type="EMBL" id="BART01025761">
    <property type="protein sequence ID" value="GAH04188.1"/>
    <property type="molecule type" value="Genomic_DNA"/>
</dbReference>
<organism evidence="1">
    <name type="scientific">marine sediment metagenome</name>
    <dbReference type="NCBI Taxonomy" id="412755"/>
    <lineage>
        <taxon>unclassified sequences</taxon>
        <taxon>metagenomes</taxon>
        <taxon>ecological metagenomes</taxon>
    </lineage>
</organism>
<evidence type="ECO:0000313" key="1">
    <source>
        <dbReference type="EMBL" id="GAH04188.1"/>
    </source>
</evidence>
<comment type="caution">
    <text evidence="1">The sequence shown here is derived from an EMBL/GenBank/DDBJ whole genome shotgun (WGS) entry which is preliminary data.</text>
</comment>
<protein>
    <submittedName>
        <fullName evidence="1">Uncharacterized protein</fullName>
    </submittedName>
</protein>
<name>X1E6A4_9ZZZZ</name>
<feature type="non-terminal residue" evidence="1">
    <location>
        <position position="1"/>
    </location>
</feature>
<sequence length="35" mass="3657">ITLENSVANTDNDGNSVESLGNYECPKCGEILCPG</sequence>